<dbReference type="EMBL" id="VWPK01000115">
    <property type="protein sequence ID" value="KAA5608011.1"/>
    <property type="molecule type" value="Genomic_DNA"/>
</dbReference>
<evidence type="ECO:0000313" key="9">
    <source>
        <dbReference type="Proteomes" id="UP000325255"/>
    </source>
</evidence>
<keyword evidence="4 6" id="KW-1133">Transmembrane helix</keyword>
<dbReference type="Pfam" id="PF07690">
    <property type="entry name" value="MFS_1"/>
    <property type="match status" value="1"/>
</dbReference>
<feature type="transmembrane region" description="Helical" evidence="6">
    <location>
        <begin position="370"/>
        <end position="394"/>
    </location>
</feature>
<keyword evidence="9" id="KW-1185">Reference proteome</keyword>
<dbReference type="Proteomes" id="UP000325255">
    <property type="component" value="Unassembled WGS sequence"/>
</dbReference>
<keyword evidence="2" id="KW-1003">Cell membrane</keyword>
<dbReference type="PANTHER" id="PTHR11662">
    <property type="entry name" value="SOLUTE CARRIER FAMILY 17"/>
    <property type="match status" value="1"/>
</dbReference>
<evidence type="ECO:0000256" key="2">
    <source>
        <dbReference type="ARBA" id="ARBA00022475"/>
    </source>
</evidence>
<dbReference type="PANTHER" id="PTHR11662:SF399">
    <property type="entry name" value="FI19708P1-RELATED"/>
    <property type="match status" value="1"/>
</dbReference>
<dbReference type="GO" id="GO:0022857">
    <property type="term" value="F:transmembrane transporter activity"/>
    <property type="evidence" value="ECO:0007669"/>
    <property type="project" value="InterPro"/>
</dbReference>
<dbReference type="InterPro" id="IPR000849">
    <property type="entry name" value="Sugar_P_transporter"/>
</dbReference>
<reference evidence="8 9" key="1">
    <citation type="submission" date="2019-09" db="EMBL/GenBank/DDBJ databases">
        <title>Genome sequence of Rhodovastum atsumiense, a diverse member of the Acetobacteraceae family of non-sulfur purple photosynthetic bacteria.</title>
        <authorList>
            <person name="Meyer T."/>
            <person name="Kyndt J."/>
        </authorList>
    </citation>
    <scope>NUCLEOTIDE SEQUENCE [LARGE SCALE GENOMIC DNA]</scope>
    <source>
        <strain evidence="8 9">DSM 21279</strain>
    </source>
</reference>
<keyword evidence="5 6" id="KW-0472">Membrane</keyword>
<feature type="transmembrane region" description="Helical" evidence="6">
    <location>
        <begin position="312"/>
        <end position="331"/>
    </location>
</feature>
<dbReference type="CDD" id="cd17319">
    <property type="entry name" value="MFS_ExuT_GudP_like"/>
    <property type="match status" value="1"/>
</dbReference>
<feature type="transmembrane region" description="Helical" evidence="6">
    <location>
        <begin position="244"/>
        <end position="266"/>
    </location>
</feature>
<feature type="transmembrane region" description="Helical" evidence="6">
    <location>
        <begin position="62"/>
        <end position="83"/>
    </location>
</feature>
<proteinExistence type="predicted"/>
<feature type="transmembrane region" description="Helical" evidence="6">
    <location>
        <begin position="181"/>
        <end position="199"/>
    </location>
</feature>
<evidence type="ECO:0000256" key="4">
    <source>
        <dbReference type="ARBA" id="ARBA00022989"/>
    </source>
</evidence>
<evidence type="ECO:0000256" key="3">
    <source>
        <dbReference type="ARBA" id="ARBA00022692"/>
    </source>
</evidence>
<dbReference type="AlphaFoldDB" id="A0A5M6IIB0"/>
<protein>
    <submittedName>
        <fullName evidence="8">MFS transporter</fullName>
    </submittedName>
</protein>
<comment type="caution">
    <text evidence="8">The sequence shown here is derived from an EMBL/GenBank/DDBJ whole genome shotgun (WGS) entry which is preliminary data.</text>
</comment>
<dbReference type="InterPro" id="IPR050382">
    <property type="entry name" value="MFS_Na/Anion_cotransporter"/>
</dbReference>
<name>A0A5M6IIB0_9PROT</name>
<keyword evidence="3 6" id="KW-0812">Transmembrane</keyword>
<dbReference type="InterPro" id="IPR020846">
    <property type="entry name" value="MFS_dom"/>
</dbReference>
<dbReference type="InterPro" id="IPR011701">
    <property type="entry name" value="MFS"/>
</dbReference>
<dbReference type="PROSITE" id="PS50850">
    <property type="entry name" value="MFS"/>
    <property type="match status" value="1"/>
</dbReference>
<feature type="transmembrane region" description="Helical" evidence="6">
    <location>
        <begin position="337"/>
        <end position="358"/>
    </location>
</feature>
<dbReference type="GO" id="GO:0005886">
    <property type="term" value="C:plasma membrane"/>
    <property type="evidence" value="ECO:0007669"/>
    <property type="project" value="UniProtKB-SubCell"/>
</dbReference>
<feature type="transmembrane region" description="Helical" evidence="6">
    <location>
        <begin position="95"/>
        <end position="118"/>
    </location>
</feature>
<feature type="transmembrane region" description="Helical" evidence="6">
    <location>
        <begin position="278"/>
        <end position="300"/>
    </location>
</feature>
<comment type="subcellular location">
    <subcellularLocation>
        <location evidence="1">Cell membrane</location>
        <topology evidence="1">Multi-pass membrane protein</topology>
    </subcellularLocation>
</comment>
<feature type="transmembrane region" description="Helical" evidence="6">
    <location>
        <begin position="156"/>
        <end position="175"/>
    </location>
</feature>
<accession>A0A5M6IIB0</accession>
<evidence type="ECO:0000256" key="1">
    <source>
        <dbReference type="ARBA" id="ARBA00004651"/>
    </source>
</evidence>
<sequence length="429" mass="46289">MQIDNIPAAAPPLAAGRTWKVRYGVLTLIWLGWMMSFLDRMVMSVSLPFIGADLKIDTTSQGLIISAFFVGYAAFQIPGGLLADRFGPRKVMAVAITWWSVFTSLTGMALTMPILLAVRFLFGVGEGSFPGASWKAIATYFPSGQRGRATAIQSSVNTLGPALAVVVAASIIGAFGWRTVFVALGVPGLLVAAGMYWYYRDRPKDHPAISREELDELEADRAVQPGAGAVDAPVPLANVLKQPVLWQMAFIWFFFDITFWGFSSWLPSYLMKIRGFSLAQTGVLAAVPFLCGTVGTLLGGYCSDKFKSNRKWWYVLTAAVSAGFLYLTFSVESANAAVIYQCVSSFFMFFAMAMFWGMLMDKIPSRIMGVASGVVNFGGQLAGVVSPPIIGFLIKTGGGSYSSAFMFMILALVLSGVVTMTLRSTEAGS</sequence>
<evidence type="ECO:0000256" key="6">
    <source>
        <dbReference type="SAM" id="Phobius"/>
    </source>
</evidence>
<feature type="domain" description="Major facilitator superfamily (MFS) profile" evidence="7">
    <location>
        <begin position="25"/>
        <end position="427"/>
    </location>
</feature>
<dbReference type="SUPFAM" id="SSF103473">
    <property type="entry name" value="MFS general substrate transporter"/>
    <property type="match status" value="1"/>
</dbReference>
<gene>
    <name evidence="8" type="ORF">F1189_31125</name>
</gene>
<dbReference type="Gene3D" id="1.20.1250.20">
    <property type="entry name" value="MFS general substrate transporter like domains"/>
    <property type="match status" value="2"/>
</dbReference>
<evidence type="ECO:0000259" key="7">
    <source>
        <dbReference type="PROSITE" id="PS50850"/>
    </source>
</evidence>
<organism evidence="8 9">
    <name type="scientific">Rhodovastum atsumiense</name>
    <dbReference type="NCBI Taxonomy" id="504468"/>
    <lineage>
        <taxon>Bacteria</taxon>
        <taxon>Pseudomonadati</taxon>
        <taxon>Pseudomonadota</taxon>
        <taxon>Alphaproteobacteria</taxon>
        <taxon>Acetobacterales</taxon>
        <taxon>Acetobacteraceae</taxon>
        <taxon>Rhodovastum</taxon>
    </lineage>
</organism>
<feature type="transmembrane region" description="Helical" evidence="6">
    <location>
        <begin position="28"/>
        <end position="50"/>
    </location>
</feature>
<dbReference type="PIRSF" id="PIRSF002808">
    <property type="entry name" value="Hexose_phosphate_transp"/>
    <property type="match status" value="1"/>
</dbReference>
<dbReference type="InterPro" id="IPR036259">
    <property type="entry name" value="MFS_trans_sf"/>
</dbReference>
<feature type="transmembrane region" description="Helical" evidence="6">
    <location>
        <begin position="400"/>
        <end position="422"/>
    </location>
</feature>
<dbReference type="OrthoDB" id="272777at2"/>
<evidence type="ECO:0000256" key="5">
    <source>
        <dbReference type="ARBA" id="ARBA00023136"/>
    </source>
</evidence>
<evidence type="ECO:0000313" key="8">
    <source>
        <dbReference type="EMBL" id="KAA5608011.1"/>
    </source>
</evidence>